<comment type="subunit">
    <text evidence="7">Consists of a catalytic RNA component (M1 or rnpB) and a protein subunit.</text>
</comment>
<dbReference type="KEGG" id="fku:FGKAn22_24280"/>
<comment type="catalytic activity">
    <reaction evidence="7">
        <text>Endonucleolytic cleavage of RNA, removing 5'-extranucleotides from tRNA precursor.</text>
        <dbReference type="EC" id="3.1.26.5"/>
    </reaction>
</comment>
<reference evidence="9 10" key="1">
    <citation type="submission" date="2019-03" db="EMBL/GenBank/DDBJ databases">
        <title>Complete genome sequence of Ferrigenium kumadai strain An22, a microaerophilic iron-oxidizing bacterium isolated from a paddy field soil.</title>
        <authorList>
            <person name="Watanabe T."/>
            <person name="Asakawa S."/>
        </authorList>
    </citation>
    <scope>NUCLEOTIDE SEQUENCE [LARGE SCALE GENOMIC DNA]</scope>
    <source>
        <strain evidence="9 10">An22</strain>
    </source>
</reference>
<dbReference type="InterPro" id="IPR014721">
    <property type="entry name" value="Ribsml_uS5_D2-typ_fold_subgr"/>
</dbReference>
<evidence type="ECO:0000256" key="4">
    <source>
        <dbReference type="ARBA" id="ARBA00022759"/>
    </source>
</evidence>
<dbReference type="InterPro" id="IPR020568">
    <property type="entry name" value="Ribosomal_Su5_D2-typ_SF"/>
</dbReference>
<dbReference type="SUPFAM" id="SSF54211">
    <property type="entry name" value="Ribosomal protein S5 domain 2-like"/>
    <property type="match status" value="1"/>
</dbReference>
<comment type="function">
    <text evidence="1 7">RNaseP catalyzes the removal of the 5'-leader sequence from pre-tRNA to produce the mature 5'-terminus. It can also cleave other RNA substrates such as 4.5S RNA. The protein component plays an auxiliary but essential role in vivo by binding to the 5'-leader sequence and broadening the substrate specificity of the ribozyme.</text>
</comment>
<sequence length="128" mass="14552">MHVVLRAVQDSLSSPSAVFTAAHRLLRKDGFDRVLQAANVADKHFKIFFARNTNSNARLGIVASKRTLPHATDRNRVKRIVREAFRKHGIKTRSIDLVVMVRRAYAQDKLGQDLETLFNRVEGRCAEL</sequence>
<keyword evidence="3 7" id="KW-0540">Nuclease</keyword>
<dbReference type="GO" id="GO:0004526">
    <property type="term" value="F:ribonuclease P activity"/>
    <property type="evidence" value="ECO:0007669"/>
    <property type="project" value="UniProtKB-UniRule"/>
</dbReference>
<keyword evidence="2 7" id="KW-0819">tRNA processing</keyword>
<evidence type="ECO:0000256" key="1">
    <source>
        <dbReference type="ARBA" id="ARBA00002663"/>
    </source>
</evidence>
<comment type="similarity">
    <text evidence="7">Belongs to the RnpA family.</text>
</comment>
<dbReference type="HAMAP" id="MF_00227">
    <property type="entry name" value="RNase_P"/>
    <property type="match status" value="1"/>
</dbReference>
<proteinExistence type="inferred from homology"/>
<dbReference type="InterPro" id="IPR000100">
    <property type="entry name" value="RNase_P"/>
</dbReference>
<evidence type="ECO:0000313" key="10">
    <source>
        <dbReference type="Proteomes" id="UP001319121"/>
    </source>
</evidence>
<keyword evidence="10" id="KW-1185">Reference proteome</keyword>
<evidence type="ECO:0000256" key="5">
    <source>
        <dbReference type="ARBA" id="ARBA00022801"/>
    </source>
</evidence>
<dbReference type="PROSITE" id="PS00648">
    <property type="entry name" value="RIBONUCLEASE_P"/>
    <property type="match status" value="1"/>
</dbReference>
<dbReference type="PANTHER" id="PTHR33992:SF1">
    <property type="entry name" value="RIBONUCLEASE P PROTEIN COMPONENT"/>
    <property type="match status" value="1"/>
</dbReference>
<protein>
    <recommendedName>
        <fullName evidence="7 8">Ribonuclease P protein component</fullName>
        <shortName evidence="7">RNase P protein</shortName>
        <shortName evidence="7">RNaseP protein</shortName>
        <ecNumber evidence="7 8">3.1.26.5</ecNumber>
    </recommendedName>
    <alternativeName>
        <fullName evidence="7">Protein C5</fullName>
    </alternativeName>
</protein>
<keyword evidence="4 7" id="KW-0255">Endonuclease</keyword>
<dbReference type="EC" id="3.1.26.5" evidence="7 8"/>
<dbReference type="GO" id="GO:0030677">
    <property type="term" value="C:ribonuclease P complex"/>
    <property type="evidence" value="ECO:0007669"/>
    <property type="project" value="TreeGrafter"/>
</dbReference>
<evidence type="ECO:0000256" key="3">
    <source>
        <dbReference type="ARBA" id="ARBA00022722"/>
    </source>
</evidence>
<organism evidence="9 10">
    <name type="scientific">Ferrigenium kumadai</name>
    <dbReference type="NCBI Taxonomy" id="1682490"/>
    <lineage>
        <taxon>Bacteria</taxon>
        <taxon>Pseudomonadati</taxon>
        <taxon>Pseudomonadota</taxon>
        <taxon>Betaproteobacteria</taxon>
        <taxon>Nitrosomonadales</taxon>
        <taxon>Gallionellaceae</taxon>
        <taxon>Ferrigenium</taxon>
    </lineage>
</organism>
<dbReference type="NCBIfam" id="TIGR00188">
    <property type="entry name" value="rnpA"/>
    <property type="match status" value="1"/>
</dbReference>
<dbReference type="Pfam" id="PF00825">
    <property type="entry name" value="Ribonuclease_P"/>
    <property type="match status" value="1"/>
</dbReference>
<dbReference type="PANTHER" id="PTHR33992">
    <property type="entry name" value="RIBONUCLEASE P PROTEIN COMPONENT"/>
    <property type="match status" value="1"/>
</dbReference>
<gene>
    <name evidence="7 9" type="primary">rnpA</name>
    <name evidence="9" type="ORF">FGKAn22_24280</name>
</gene>
<accession>A0AAN1T0Z9</accession>
<evidence type="ECO:0000256" key="8">
    <source>
        <dbReference type="NCBIfam" id="TIGR00188"/>
    </source>
</evidence>
<dbReference type="Gene3D" id="3.30.230.10">
    <property type="match status" value="1"/>
</dbReference>
<evidence type="ECO:0000256" key="7">
    <source>
        <dbReference type="HAMAP-Rule" id="MF_00227"/>
    </source>
</evidence>
<dbReference type="GO" id="GO:0000049">
    <property type="term" value="F:tRNA binding"/>
    <property type="evidence" value="ECO:0007669"/>
    <property type="project" value="UniProtKB-UniRule"/>
</dbReference>
<keyword evidence="6 7" id="KW-0694">RNA-binding</keyword>
<keyword evidence="5 7" id="KW-0378">Hydrolase</keyword>
<evidence type="ECO:0000313" key="9">
    <source>
        <dbReference type="EMBL" id="BBJ00736.1"/>
    </source>
</evidence>
<dbReference type="GO" id="GO:0042781">
    <property type="term" value="F:3'-tRNA processing endoribonuclease activity"/>
    <property type="evidence" value="ECO:0007669"/>
    <property type="project" value="TreeGrafter"/>
</dbReference>
<dbReference type="EMBL" id="AP019536">
    <property type="protein sequence ID" value="BBJ00736.1"/>
    <property type="molecule type" value="Genomic_DNA"/>
</dbReference>
<evidence type="ECO:0000256" key="2">
    <source>
        <dbReference type="ARBA" id="ARBA00022694"/>
    </source>
</evidence>
<dbReference type="GO" id="GO:0001682">
    <property type="term" value="P:tRNA 5'-leader removal"/>
    <property type="evidence" value="ECO:0007669"/>
    <property type="project" value="UniProtKB-UniRule"/>
</dbReference>
<evidence type="ECO:0000256" key="6">
    <source>
        <dbReference type="ARBA" id="ARBA00022884"/>
    </source>
</evidence>
<dbReference type="Proteomes" id="UP001319121">
    <property type="component" value="Chromosome"/>
</dbReference>
<dbReference type="InterPro" id="IPR020539">
    <property type="entry name" value="RNase_P_CS"/>
</dbReference>
<name>A0AAN1T0Z9_9PROT</name>
<dbReference type="AlphaFoldDB" id="A0AAN1T0Z9"/>